<proteinExistence type="inferred from homology"/>
<dbReference type="SMART" id="SM01017">
    <property type="entry name" value="Arrestin_C"/>
    <property type="match status" value="1"/>
</dbReference>
<dbReference type="OMA" id="CDETLFK"/>
<keyword evidence="5" id="KW-1185">Reference proteome</keyword>
<dbReference type="Pfam" id="PF02752">
    <property type="entry name" value="Arrestin_C"/>
    <property type="match status" value="1"/>
</dbReference>
<dbReference type="GeneID" id="109204559"/>
<dbReference type="Ensembl" id="ENSONIT00000074428.1">
    <property type="protein sequence ID" value="ENSONIP00000034459.1"/>
    <property type="gene ID" value="ENSONIG00000040551.1"/>
</dbReference>
<evidence type="ECO:0000313" key="5">
    <source>
        <dbReference type="Proteomes" id="UP000005207"/>
    </source>
</evidence>
<dbReference type="Pfam" id="PF00339">
    <property type="entry name" value="Arrestin_N"/>
    <property type="match status" value="1"/>
</dbReference>
<dbReference type="InParanoid" id="A0A669BIR3"/>
<feature type="domain" description="Arrestin C-terminal-like" evidence="3">
    <location>
        <begin position="169"/>
        <end position="294"/>
    </location>
</feature>
<dbReference type="Gene3D" id="2.60.40.640">
    <property type="match status" value="2"/>
</dbReference>
<dbReference type="GeneTree" id="ENSGT00940000164012"/>
<reference evidence="4" key="3">
    <citation type="submission" date="2025-09" db="UniProtKB">
        <authorList>
            <consortium name="Ensembl"/>
        </authorList>
    </citation>
    <scope>IDENTIFICATION</scope>
</reference>
<evidence type="ECO:0000259" key="3">
    <source>
        <dbReference type="SMART" id="SM01017"/>
    </source>
</evidence>
<dbReference type="KEGG" id="onl:109204559"/>
<evidence type="ECO:0000256" key="1">
    <source>
        <dbReference type="ARBA" id="ARBA00005298"/>
    </source>
</evidence>
<dbReference type="SUPFAM" id="SSF81296">
    <property type="entry name" value="E set domains"/>
    <property type="match status" value="2"/>
</dbReference>
<feature type="compositionally biased region" description="Polar residues" evidence="2">
    <location>
        <begin position="400"/>
        <end position="410"/>
    </location>
</feature>
<dbReference type="GO" id="GO:0015031">
    <property type="term" value="P:protein transport"/>
    <property type="evidence" value="ECO:0007669"/>
    <property type="project" value="TreeGrafter"/>
</dbReference>
<gene>
    <name evidence="4" type="primary">LOC109204559</name>
</gene>
<comment type="similarity">
    <text evidence="1">Belongs to the arrestin family.</text>
</comment>
<dbReference type="InterPro" id="IPR050357">
    <property type="entry name" value="Arrestin_domain-protein"/>
</dbReference>
<dbReference type="AlphaFoldDB" id="A0A669BIR3"/>
<dbReference type="PANTHER" id="PTHR11188:SF135">
    <property type="entry name" value="ARRESTIN DOMAIN CONTAINING 3-LIKE-RELATED"/>
    <property type="match status" value="1"/>
</dbReference>
<dbReference type="InterPro" id="IPR011021">
    <property type="entry name" value="Arrestin-like_N"/>
</dbReference>
<reference evidence="4" key="2">
    <citation type="submission" date="2025-08" db="UniProtKB">
        <authorList>
            <consortium name="Ensembl"/>
        </authorList>
    </citation>
    <scope>IDENTIFICATION</scope>
</reference>
<feature type="region of interest" description="Disordered" evidence="2">
    <location>
        <begin position="370"/>
        <end position="410"/>
    </location>
</feature>
<dbReference type="Proteomes" id="UP000005207">
    <property type="component" value="Linkage group LG12"/>
</dbReference>
<feature type="compositionally biased region" description="Low complexity" evidence="2">
    <location>
        <begin position="379"/>
        <end position="395"/>
    </location>
</feature>
<dbReference type="OrthoDB" id="7785529at2759"/>
<dbReference type="GO" id="GO:0005886">
    <property type="term" value="C:plasma membrane"/>
    <property type="evidence" value="ECO:0007669"/>
    <property type="project" value="TreeGrafter"/>
</dbReference>
<dbReference type="GO" id="GO:0007399">
    <property type="term" value="P:nervous system development"/>
    <property type="evidence" value="ECO:0007669"/>
    <property type="project" value="UniProtKB-ARBA"/>
</dbReference>
<evidence type="ECO:0000313" key="4">
    <source>
        <dbReference type="Ensembl" id="ENSONIP00000034459.1"/>
    </source>
</evidence>
<dbReference type="RefSeq" id="XP_025767756.1">
    <property type="nucleotide sequence ID" value="XM_025911971.1"/>
</dbReference>
<dbReference type="PANTHER" id="PTHR11188">
    <property type="entry name" value="ARRESTIN DOMAIN CONTAINING PROTEIN"/>
    <property type="match status" value="1"/>
</dbReference>
<dbReference type="InterPro" id="IPR014756">
    <property type="entry name" value="Ig_E-set"/>
</dbReference>
<protein>
    <submittedName>
        <fullName evidence="4">Arrestin domain-containing protein 3-like</fullName>
    </submittedName>
</protein>
<reference evidence="5" key="1">
    <citation type="submission" date="2012-01" db="EMBL/GenBank/DDBJ databases">
        <title>The Genome Sequence of Oreochromis niloticus (Nile Tilapia).</title>
        <authorList>
            <consortium name="Broad Institute Genome Assembly Team"/>
            <consortium name="Broad Institute Sequencing Platform"/>
            <person name="Di Palma F."/>
            <person name="Johnson J."/>
            <person name="Lander E.S."/>
            <person name="Lindblad-Toh K."/>
        </authorList>
    </citation>
    <scope>NUCLEOTIDE SEQUENCE [LARGE SCALE GENOMIC DNA]</scope>
</reference>
<sequence length="410" mass="45011">MSRIKDFKMTHEAINEDGAFSEGDTIVGTVSFRLTKDVKVKSIFVKAKGDAIVKWTEKTGEETELYHSHRRYFKVKEFLVAENAGGTSLPQGAHTFKFSLKIPEGNMPSSFQGKHGKIVYVVEAKITRSWRLPSAVQKEIKFVSKAFLHTPQVMCPQSRSVSKDIGVFSKGQVQMSATICRGVCFPGETSSVVAKICNSSSKNTRPKFKLQQKIVYRCDGKTKTCDETLFKAVGDTIRPNSEQTASCQLKIPSDAIATLRNCDIISVEYQIKVYLDISFAFDPEVVFPLVIIPYRFAAIQPGEAVGPYPPSRAWAPSYSNYTSLAFPTGSDACPLLDPAQHANITSGNFNQWPQGAAPYGFSVPGFTSPSVPAYPPATPQFQQGQPSPSNPSLSPELVTEQINKLNVSSK</sequence>
<dbReference type="InterPro" id="IPR014752">
    <property type="entry name" value="Arrestin-like_C"/>
</dbReference>
<organism evidence="4 5">
    <name type="scientific">Oreochromis niloticus</name>
    <name type="common">Nile tilapia</name>
    <name type="synonym">Tilapia nilotica</name>
    <dbReference type="NCBI Taxonomy" id="8128"/>
    <lineage>
        <taxon>Eukaryota</taxon>
        <taxon>Metazoa</taxon>
        <taxon>Chordata</taxon>
        <taxon>Craniata</taxon>
        <taxon>Vertebrata</taxon>
        <taxon>Euteleostomi</taxon>
        <taxon>Actinopterygii</taxon>
        <taxon>Neopterygii</taxon>
        <taxon>Teleostei</taxon>
        <taxon>Neoteleostei</taxon>
        <taxon>Acanthomorphata</taxon>
        <taxon>Ovalentaria</taxon>
        <taxon>Cichlomorphae</taxon>
        <taxon>Cichliformes</taxon>
        <taxon>Cichlidae</taxon>
        <taxon>African cichlids</taxon>
        <taxon>Pseudocrenilabrinae</taxon>
        <taxon>Oreochromini</taxon>
        <taxon>Oreochromis</taxon>
    </lineage>
</organism>
<dbReference type="InterPro" id="IPR011022">
    <property type="entry name" value="Arrestin_C-like"/>
</dbReference>
<evidence type="ECO:0000256" key="2">
    <source>
        <dbReference type="SAM" id="MobiDB-lite"/>
    </source>
</evidence>
<dbReference type="GO" id="GO:0005737">
    <property type="term" value="C:cytoplasm"/>
    <property type="evidence" value="ECO:0007669"/>
    <property type="project" value="TreeGrafter"/>
</dbReference>
<name>A0A669BIR3_ORENI</name>
<accession>A0A669BIR3</accession>